<feature type="signal peptide" evidence="1">
    <location>
        <begin position="1"/>
        <end position="19"/>
    </location>
</feature>
<dbReference type="Proteomes" id="UP000009011">
    <property type="component" value="Chromosome"/>
</dbReference>
<name>I6YWH7_MELRP</name>
<evidence type="ECO:0000313" key="3">
    <source>
        <dbReference type="Proteomes" id="UP000009011"/>
    </source>
</evidence>
<evidence type="ECO:0000313" key="2">
    <source>
        <dbReference type="EMBL" id="AFN74902.1"/>
    </source>
</evidence>
<dbReference type="KEGG" id="mro:MROS_1668"/>
<feature type="chain" id="PRO_5003706617" description="Alginate export domain-containing protein" evidence="1">
    <location>
        <begin position="20"/>
        <end position="378"/>
    </location>
</feature>
<evidence type="ECO:0008006" key="4">
    <source>
        <dbReference type="Google" id="ProtNLM"/>
    </source>
</evidence>
<dbReference type="EMBL" id="CP003557">
    <property type="protein sequence ID" value="AFN74902.1"/>
    <property type="molecule type" value="Genomic_DNA"/>
</dbReference>
<accession>I6YWH7</accession>
<dbReference type="AlphaFoldDB" id="I6YWH7"/>
<dbReference type="eggNOG" id="ENOG5032WND">
    <property type="taxonomic scope" value="Bacteria"/>
</dbReference>
<dbReference type="OrthoDB" id="5383458at2"/>
<dbReference type="SUPFAM" id="SSF56935">
    <property type="entry name" value="Porins"/>
    <property type="match status" value="1"/>
</dbReference>
<proteinExistence type="predicted"/>
<keyword evidence="3" id="KW-1185">Reference proteome</keyword>
<dbReference type="RefSeq" id="WP_014856336.1">
    <property type="nucleotide sequence ID" value="NC_018178.1"/>
</dbReference>
<keyword evidence="1" id="KW-0732">Signal</keyword>
<gene>
    <name evidence="2" type="ordered locus">MROS_1668</name>
</gene>
<protein>
    <recommendedName>
        <fullName evidence="4">Alginate export domain-containing protein</fullName>
    </recommendedName>
</protein>
<reference evidence="2 3" key="1">
    <citation type="journal article" date="2013" name="PLoS ONE">
        <title>Genomic analysis of Melioribacter roseus, facultatively anaerobic organotrophic bacterium representing a novel deep lineage within Bacteriodetes/Chlorobi group.</title>
        <authorList>
            <person name="Kadnikov V.V."/>
            <person name="Mardanov A.V."/>
            <person name="Podosokorskaya O.A."/>
            <person name="Gavrilov S.N."/>
            <person name="Kublanov I.V."/>
            <person name="Beletsky A.V."/>
            <person name="Bonch-Osmolovskaya E.A."/>
            <person name="Ravin N.V."/>
        </authorList>
    </citation>
    <scope>NUCLEOTIDE SEQUENCE [LARGE SCALE GENOMIC DNA]</scope>
    <source>
        <strain evidence="3">JCM 17771 / P3M-2</strain>
    </source>
</reference>
<organism evidence="2 3">
    <name type="scientific">Melioribacter roseus (strain DSM 23840 / JCM 17771 / VKM B-2668 / P3M-2)</name>
    <dbReference type="NCBI Taxonomy" id="1191523"/>
    <lineage>
        <taxon>Bacteria</taxon>
        <taxon>Pseudomonadati</taxon>
        <taxon>Ignavibacteriota</taxon>
        <taxon>Ignavibacteria</taxon>
        <taxon>Ignavibacteriales</taxon>
        <taxon>Melioribacteraceae</taxon>
        <taxon>Melioribacter</taxon>
    </lineage>
</organism>
<dbReference type="STRING" id="1191523.MROS_1668"/>
<dbReference type="HOGENOM" id="CLU_059150_0_0_10"/>
<evidence type="ECO:0000256" key="1">
    <source>
        <dbReference type="SAM" id="SignalP"/>
    </source>
</evidence>
<sequence>MIFRILVLTLLLSGTAVFAQFDFNFRGYVTDIPIYQSMDGQFGSFYDAPKNSFVNLTRLRLKPEFFIGNNLRFNLEYEISAYYAGNVSSSLNEPAKTNRQLVDLIWKPVSEDHYNVIHFIDRLYFRYGFEFGNIIVGRQRISWGAGRIWNPVDLFNPLNPITFYKLEKDGADAISALFYMGDFTDLNLVFNPSEKIGESNFGFRFRTNYGEYDFSLIGGRFDNRKVIGADFAGNLFDAGVRGEGIYSYRDSGYLKFILGADYQFSPKLYGLVEYHYNGEGKTDKENYDLFRLLKGEIINLSRHYLAVMTSYQIHPLTTISLTTIRNFNDNSGYIMTNGVYSASDNMSISLGALITYGDFLSEFGYYPKALFLQADYYF</sequence>